<dbReference type="SMART" id="SM00981">
    <property type="entry name" value="THUMP"/>
    <property type="match status" value="1"/>
</dbReference>
<feature type="domain" description="THUMP" evidence="7">
    <location>
        <begin position="39"/>
        <end position="152"/>
    </location>
</feature>
<keyword evidence="2" id="KW-0698">rRNA processing</keyword>
<accession>A0ABZ0YV88</accession>
<dbReference type="Pfam" id="PF01170">
    <property type="entry name" value="UPF0020"/>
    <property type="match status" value="1"/>
</dbReference>
<evidence type="ECO:0000256" key="5">
    <source>
        <dbReference type="ARBA" id="ARBA00022691"/>
    </source>
</evidence>
<keyword evidence="5" id="KW-0949">S-adenosyl-L-methionine</keyword>
<proteinExistence type="predicted"/>
<dbReference type="InterPro" id="IPR029063">
    <property type="entry name" value="SAM-dependent_MTases_sf"/>
</dbReference>
<dbReference type="InterPro" id="IPR000241">
    <property type="entry name" value="RlmKL-like_Mtase"/>
</dbReference>
<keyword evidence="3 8" id="KW-0489">Methyltransferase</keyword>
<dbReference type="SUPFAM" id="SSF53335">
    <property type="entry name" value="S-adenosyl-L-methionine-dependent methyltransferases"/>
    <property type="match status" value="2"/>
</dbReference>
<dbReference type="EMBL" id="CP140153">
    <property type="protein sequence ID" value="WQH15274.1"/>
    <property type="molecule type" value="Genomic_DNA"/>
</dbReference>
<evidence type="ECO:0000259" key="7">
    <source>
        <dbReference type="PROSITE" id="PS51165"/>
    </source>
</evidence>
<dbReference type="Gene3D" id="3.30.750.80">
    <property type="entry name" value="RNA methyltransferase domain (HRMD) like"/>
    <property type="match status" value="1"/>
</dbReference>
<dbReference type="GO" id="GO:0052915">
    <property type="term" value="F:23S rRNA (guanine(2445)-N(2))-methyltransferase activity"/>
    <property type="evidence" value="ECO:0007669"/>
    <property type="project" value="UniProtKB-EC"/>
</dbReference>
<keyword evidence="4 8" id="KW-0808">Transferase</keyword>
<dbReference type="CDD" id="cd11715">
    <property type="entry name" value="THUMP_AdoMetMT"/>
    <property type="match status" value="1"/>
</dbReference>
<dbReference type="Pfam" id="PF02926">
    <property type="entry name" value="THUMP"/>
    <property type="match status" value="1"/>
</dbReference>
<evidence type="ECO:0000256" key="4">
    <source>
        <dbReference type="ARBA" id="ARBA00022679"/>
    </source>
</evidence>
<dbReference type="PANTHER" id="PTHR47313">
    <property type="entry name" value="RIBOSOMAL RNA LARGE SUBUNIT METHYLTRANSFERASE K/L"/>
    <property type="match status" value="1"/>
</dbReference>
<dbReference type="InterPro" id="IPR004114">
    <property type="entry name" value="THUMP_dom"/>
</dbReference>
<sequence length="727" mass="80488">MEVIAPPGLETALAEELRHLTGEPISDRPFGASADLSVEAVYRVLADSLIAGRVYLPVARGPAAQADELYDLADSVDWSAHLAATDSLSITATGGNEALRHTGFIATRVKDAVVDQLRAATGQRPDIDSETPGLRLHCHVSGNGTASLAIELSNGSLHRRGYRVDGGEAPLRENLAAGLLWRARWPQVASLGGGLFDPMCGSGTFLVEAALSLWGMPAAMRRRRLGSPGWQGHVPTARDAILDDAGRGWLDTPPARGTLPILGQDRDPLQLAAAHANIEAAGLGEAIELIHADSFRAPVPTELRAAETGLLISNVPFGQRIYASLDQAEWTALCSRWVEGLPGWYWGILRAAESELTWPLRFEKRVMVLHGGVEVEFLRGQFSEKSLRRAAGPHALAGRLIEQGRREQYDAADFANRLAKNWKQRKSLIKQGENALRLYDADLPDFKLAVDWYRTEDDQAWLDIQEYQAPKQIDPQKARARLAAATAVAVDTLGIDPDCVVVRQRARQSGRQQYGRLGGEHIERILRERDTRLLINFTDYLDVGLFIDHRLVRDRLAELSRGKRLLNLFCYTASASVRAAVAGAQATTSVDLSNTYLDWAERNFELNGIAVNGHHQLLRADVLRWLDHRPSAAERFDVIFLDPPSFSNSKSMEDTLDVQRDHPDLIEACMPHLASGGVLVFSNNRKGFTLHSSIEKRFQIDDISRKTLPKDFARTPERRFVCEIRRR</sequence>
<keyword evidence="9" id="KW-1185">Reference proteome</keyword>
<dbReference type="Gene3D" id="3.40.50.150">
    <property type="entry name" value="Vaccinia Virus protein VP39"/>
    <property type="match status" value="2"/>
</dbReference>
<dbReference type="Pfam" id="PF10672">
    <property type="entry name" value="Methyltrans_SAM"/>
    <property type="match status" value="1"/>
</dbReference>
<dbReference type="PIRSF" id="PIRSF037618">
    <property type="entry name" value="RNA_Mtase_bacteria_prd"/>
    <property type="match status" value="1"/>
</dbReference>
<evidence type="ECO:0000313" key="9">
    <source>
        <dbReference type="Proteomes" id="UP001327459"/>
    </source>
</evidence>
<dbReference type="PROSITE" id="PS51165">
    <property type="entry name" value="THUMP"/>
    <property type="match status" value="1"/>
</dbReference>
<dbReference type="CDD" id="cd02440">
    <property type="entry name" value="AdoMet_MTases"/>
    <property type="match status" value="1"/>
</dbReference>
<protein>
    <submittedName>
        <fullName evidence="8">Bifunctional 23S rRNA (Guanine(2069)-N(7))-methyltransferase RlmK/23S rRNA (Guanine(2445)-N(2))-methyltransferase RlmL</fullName>
        <ecNumber evidence="8">2.1.1.173</ecNumber>
        <ecNumber evidence="8">2.1.1.264</ecNumber>
    </submittedName>
</protein>
<evidence type="ECO:0000256" key="3">
    <source>
        <dbReference type="ARBA" id="ARBA00022603"/>
    </source>
</evidence>
<dbReference type="EC" id="2.1.1.173" evidence="8"/>
<keyword evidence="6" id="KW-0694">RNA-binding</keyword>
<evidence type="ECO:0000313" key="8">
    <source>
        <dbReference type="EMBL" id="WQH15274.1"/>
    </source>
</evidence>
<evidence type="ECO:0000256" key="6">
    <source>
        <dbReference type="PROSITE-ProRule" id="PRU00529"/>
    </source>
</evidence>
<keyword evidence="1" id="KW-0963">Cytoplasm</keyword>
<dbReference type="Proteomes" id="UP001327459">
    <property type="component" value="Chromosome"/>
</dbReference>
<dbReference type="RefSeq" id="WP_322520305.1">
    <property type="nucleotide sequence ID" value="NZ_CP140153.1"/>
</dbReference>
<name>A0ABZ0YV88_9GAMM</name>
<dbReference type="Gene3D" id="3.30.2130.30">
    <property type="match status" value="1"/>
</dbReference>
<dbReference type="InterPro" id="IPR017244">
    <property type="entry name" value="23SrRNA_methyltr_KL"/>
</dbReference>
<dbReference type="EC" id="2.1.1.264" evidence="8"/>
<dbReference type="InterPro" id="IPR019614">
    <property type="entry name" value="SAM-dep_methyl-trfase"/>
</dbReference>
<dbReference type="NCBIfam" id="NF008748">
    <property type="entry name" value="PRK11783.1"/>
    <property type="match status" value="1"/>
</dbReference>
<reference evidence="8 9" key="1">
    <citation type="submission" date="2023-11" db="EMBL/GenBank/DDBJ databases">
        <title>MicrobeMod: A computational toolkit for identifying prokaryotic methylation and restriction-modification with nanopore sequencing.</title>
        <authorList>
            <person name="Crits-Christoph A."/>
            <person name="Kang S.C."/>
            <person name="Lee H."/>
            <person name="Ostrov N."/>
        </authorList>
    </citation>
    <scope>NUCLEOTIDE SEQUENCE [LARGE SCALE GENOMIC DNA]</scope>
    <source>
        <strain evidence="8 9">ATCC 49870</strain>
    </source>
</reference>
<dbReference type="PANTHER" id="PTHR47313:SF1">
    <property type="entry name" value="RIBOSOMAL RNA LARGE SUBUNIT METHYLTRANSFERASE K_L"/>
    <property type="match status" value="1"/>
</dbReference>
<organism evidence="8 9">
    <name type="scientific">Guyparkeria halophila</name>
    <dbReference type="NCBI Taxonomy" id="47960"/>
    <lineage>
        <taxon>Bacteria</taxon>
        <taxon>Pseudomonadati</taxon>
        <taxon>Pseudomonadota</taxon>
        <taxon>Gammaproteobacteria</taxon>
        <taxon>Chromatiales</taxon>
        <taxon>Thioalkalibacteraceae</taxon>
        <taxon>Guyparkeria</taxon>
    </lineage>
</organism>
<gene>
    <name evidence="8" type="primary">rlmKL</name>
    <name evidence="8" type="ORF">SR882_05745</name>
</gene>
<evidence type="ECO:0000256" key="2">
    <source>
        <dbReference type="ARBA" id="ARBA00022552"/>
    </source>
</evidence>
<evidence type="ECO:0000256" key="1">
    <source>
        <dbReference type="ARBA" id="ARBA00022490"/>
    </source>
</evidence>